<keyword evidence="2 4" id="KW-0863">Zinc-finger</keyword>
<reference evidence="7" key="1">
    <citation type="submission" date="2015-07" db="EMBL/GenBank/DDBJ databases">
        <title>Adaptation to a free-living lifestyle via gene acquisitions in the diplomonad Trepomonas sp. PC1.</title>
        <authorList>
            <person name="Xu F."/>
            <person name="Jerlstrom-Hultqvist J."/>
            <person name="Kolisko M."/>
            <person name="Simpson A.G.B."/>
            <person name="Roger A.J."/>
            <person name="Svard S.G."/>
            <person name="Andersson J.O."/>
        </authorList>
    </citation>
    <scope>NUCLEOTIDE SEQUENCE</scope>
    <source>
        <strain evidence="7">PC1</strain>
    </source>
</reference>
<dbReference type="Gene3D" id="3.30.40.10">
    <property type="entry name" value="Zinc/RING finger domain, C3HC4 (zinc finger)"/>
    <property type="match status" value="1"/>
</dbReference>
<keyword evidence="3" id="KW-0862">Zinc</keyword>
<evidence type="ECO:0000259" key="6">
    <source>
        <dbReference type="PROSITE" id="PS51081"/>
    </source>
</evidence>
<dbReference type="GO" id="GO:0008270">
    <property type="term" value="F:zinc ion binding"/>
    <property type="evidence" value="ECO:0007669"/>
    <property type="project" value="UniProtKB-KW"/>
</dbReference>
<evidence type="ECO:0000256" key="4">
    <source>
        <dbReference type="PROSITE-ProRule" id="PRU00455"/>
    </source>
</evidence>
<evidence type="ECO:0000256" key="1">
    <source>
        <dbReference type="ARBA" id="ARBA00022723"/>
    </source>
</evidence>
<dbReference type="AlphaFoldDB" id="A0A146JXG5"/>
<accession>A0A146JXG5</accession>
<dbReference type="InterPro" id="IPR013083">
    <property type="entry name" value="Znf_RING/FYVE/PHD"/>
</dbReference>
<dbReference type="EMBL" id="GDID01007409">
    <property type="protein sequence ID" value="JAP89197.1"/>
    <property type="molecule type" value="Transcribed_RNA"/>
</dbReference>
<keyword evidence="5" id="KW-0175">Coiled coil</keyword>
<organism evidence="7">
    <name type="scientific">Trepomonas sp. PC1</name>
    <dbReference type="NCBI Taxonomy" id="1076344"/>
    <lineage>
        <taxon>Eukaryota</taxon>
        <taxon>Metamonada</taxon>
        <taxon>Diplomonadida</taxon>
        <taxon>Hexamitidae</taxon>
        <taxon>Hexamitinae</taxon>
        <taxon>Trepomonas</taxon>
    </lineage>
</organism>
<dbReference type="PROSITE" id="PS51081">
    <property type="entry name" value="ZF_SIAH"/>
    <property type="match status" value="1"/>
</dbReference>
<feature type="coiled-coil region" evidence="5">
    <location>
        <begin position="155"/>
        <end position="189"/>
    </location>
</feature>
<dbReference type="SUPFAM" id="SSF49599">
    <property type="entry name" value="TRAF domain-like"/>
    <property type="match status" value="1"/>
</dbReference>
<proteinExistence type="predicted"/>
<protein>
    <recommendedName>
        <fullName evidence="6">SIAH-type domain-containing protein</fullName>
    </recommendedName>
</protein>
<sequence length="381" mass="44583">SEHNVPTGSPVILDLEYQQIHDNLIVKCPFFELGCLENMLLSQIDAHTKQCKHSIVRCPYCSTPGERQTFDQHFQFCQLLPCNCKLCGEQVQISQIGPHVEEFHPRCEKCCQRMQNVSDEWHQDKQCIVKECKCIVSDCMMAAHLEDMRYGQLHLPSLLQREQDAIQALQELQNDCNELDQQIANEIREHNQINTLKEQLKEISLQRDRLILFADSTTLENVYNVLTIDEKISLCFEILKIIQELDYEANNYIIVPQLIQIEKIKNDEITQQIQFEIKLGTQYDLQRSAELAGHIYTNEVINTIASMNQKQAAMFSFSIMLQNYMITTLEIFSSQESYVNDILISFHSYIEHFFSDYQNKNEGRFNYTCFTVFQIIFDQFI</sequence>
<evidence type="ECO:0000256" key="5">
    <source>
        <dbReference type="SAM" id="Coils"/>
    </source>
</evidence>
<evidence type="ECO:0000256" key="2">
    <source>
        <dbReference type="ARBA" id="ARBA00022771"/>
    </source>
</evidence>
<gene>
    <name evidence="7" type="ORF">TPC1_31308</name>
</gene>
<dbReference type="InterPro" id="IPR013010">
    <property type="entry name" value="Znf_SIAH"/>
</dbReference>
<feature type="non-terminal residue" evidence="7">
    <location>
        <position position="1"/>
    </location>
</feature>
<name>A0A146JXG5_9EUKA</name>
<evidence type="ECO:0000313" key="7">
    <source>
        <dbReference type="EMBL" id="JAP89197.1"/>
    </source>
</evidence>
<feature type="domain" description="SIAH-type" evidence="6">
    <location>
        <begin position="23"/>
        <end position="105"/>
    </location>
</feature>
<keyword evidence="1" id="KW-0479">Metal-binding</keyword>
<evidence type="ECO:0000256" key="3">
    <source>
        <dbReference type="ARBA" id="ARBA00022833"/>
    </source>
</evidence>
<feature type="non-terminal residue" evidence="7">
    <location>
        <position position="381"/>
    </location>
</feature>